<reference evidence="2 3" key="1">
    <citation type="submission" date="2019-07" db="EMBL/GenBank/DDBJ databases">
        <title>Gramella aestuarii sp. nov., isolated from a tidal flat, and emended description of Gramella echinicola.</title>
        <authorList>
            <person name="Liu L."/>
        </authorList>
    </citation>
    <scope>NUCLEOTIDE SEQUENCE [LARGE SCALE GENOMIC DNA]</scope>
    <source>
        <strain evidence="2 3">BS12</strain>
    </source>
</reference>
<keyword evidence="3" id="KW-1185">Reference proteome</keyword>
<feature type="chain" id="PRO_5029611378" evidence="1">
    <location>
        <begin position="21"/>
        <end position="136"/>
    </location>
</feature>
<comment type="caution">
    <text evidence="2">The sequence shown here is derived from an EMBL/GenBank/DDBJ whole genome shotgun (WGS) entry which is preliminary data.</text>
</comment>
<feature type="signal peptide" evidence="1">
    <location>
        <begin position="1"/>
        <end position="20"/>
    </location>
</feature>
<dbReference type="EMBL" id="VJVW01000002">
    <property type="protein sequence ID" value="MUP42464.1"/>
    <property type="molecule type" value="Genomic_DNA"/>
</dbReference>
<organism evidence="2 3">
    <name type="scientific">Christiangramia aestuarii</name>
    <dbReference type="NCBI Taxonomy" id="1028746"/>
    <lineage>
        <taxon>Bacteria</taxon>
        <taxon>Pseudomonadati</taxon>
        <taxon>Bacteroidota</taxon>
        <taxon>Flavobacteriia</taxon>
        <taxon>Flavobacteriales</taxon>
        <taxon>Flavobacteriaceae</taxon>
        <taxon>Christiangramia</taxon>
    </lineage>
</organism>
<evidence type="ECO:0000313" key="2">
    <source>
        <dbReference type="EMBL" id="MUP42464.1"/>
    </source>
</evidence>
<protein>
    <submittedName>
        <fullName evidence="2">Uncharacterized protein</fullName>
    </submittedName>
</protein>
<keyword evidence="1" id="KW-0732">Signal</keyword>
<name>A0A7K1LNT1_9FLAO</name>
<dbReference type="Proteomes" id="UP000460416">
    <property type="component" value="Unassembled WGS sequence"/>
</dbReference>
<gene>
    <name evidence="2" type="ORF">FLP08_07760</name>
</gene>
<dbReference type="RefSeq" id="WP_156275625.1">
    <property type="nucleotide sequence ID" value="NZ_BAABGI010000001.1"/>
</dbReference>
<sequence length="136" mass="15750">MLKKIFLLALLISTYFSVSGQTSTNSDDFYVNLLISADKNIYVETEKTDFSGISDKVSEILRNRPFRLDQESVFRIFADENLPLGYIMDVNREMLAASKDKVKTERYLLNTIELNIDGQDWFQEIDLKDLKPAERP</sequence>
<dbReference type="OrthoDB" id="1453411at2"/>
<accession>A0A7K1LNT1</accession>
<evidence type="ECO:0000256" key="1">
    <source>
        <dbReference type="SAM" id="SignalP"/>
    </source>
</evidence>
<dbReference type="AlphaFoldDB" id="A0A7K1LNT1"/>
<evidence type="ECO:0000313" key="3">
    <source>
        <dbReference type="Proteomes" id="UP000460416"/>
    </source>
</evidence>
<proteinExistence type="predicted"/>